<organism evidence="8 9">
    <name type="scientific">Citrus clementina</name>
    <name type="common">Clementine</name>
    <name type="synonym">Citrus deliciosa x Citrus sinensis</name>
    <dbReference type="NCBI Taxonomy" id="85681"/>
    <lineage>
        <taxon>Eukaryota</taxon>
        <taxon>Viridiplantae</taxon>
        <taxon>Streptophyta</taxon>
        <taxon>Embryophyta</taxon>
        <taxon>Tracheophyta</taxon>
        <taxon>Spermatophyta</taxon>
        <taxon>Magnoliopsida</taxon>
        <taxon>eudicotyledons</taxon>
        <taxon>Gunneridae</taxon>
        <taxon>Pentapetalae</taxon>
        <taxon>rosids</taxon>
        <taxon>malvids</taxon>
        <taxon>Sapindales</taxon>
        <taxon>Rutaceae</taxon>
        <taxon>Aurantioideae</taxon>
        <taxon>Citrus</taxon>
    </lineage>
</organism>
<dbReference type="PANTHER" id="PTHR10057">
    <property type="entry name" value="PERIPHERAL-TYPE BENZODIAZEPINE RECEPTOR"/>
    <property type="match status" value="1"/>
</dbReference>
<evidence type="ECO:0000256" key="6">
    <source>
        <dbReference type="SAM" id="MobiDB-lite"/>
    </source>
</evidence>
<keyword evidence="9" id="KW-1185">Reference proteome</keyword>
<dbReference type="Proteomes" id="UP000030687">
    <property type="component" value="Unassembled WGS sequence"/>
</dbReference>
<dbReference type="FunCoup" id="V4VW26">
    <property type="interactions" value="66"/>
</dbReference>
<dbReference type="PANTHER" id="PTHR10057:SF0">
    <property type="entry name" value="TRANSLOCATOR PROTEIN"/>
    <property type="match status" value="1"/>
</dbReference>
<feature type="transmembrane region" description="Helical" evidence="7">
    <location>
        <begin position="115"/>
        <end position="135"/>
    </location>
</feature>
<dbReference type="FunFam" id="1.20.1260.100:FF:000001">
    <property type="entry name" value="translocator protein 2"/>
    <property type="match status" value="1"/>
</dbReference>
<evidence type="ECO:0000256" key="2">
    <source>
        <dbReference type="ARBA" id="ARBA00007524"/>
    </source>
</evidence>
<name>V4VW26_CITCL</name>
<evidence type="ECO:0000256" key="1">
    <source>
        <dbReference type="ARBA" id="ARBA00004141"/>
    </source>
</evidence>
<reference evidence="8 9" key="1">
    <citation type="submission" date="2013-10" db="EMBL/GenBank/DDBJ databases">
        <authorList>
            <consortium name="International Citrus Genome Consortium"/>
            <person name="Jenkins J."/>
            <person name="Schmutz J."/>
            <person name="Prochnik S."/>
            <person name="Rokhsar D."/>
            <person name="Gmitter F."/>
            <person name="Ollitrault P."/>
            <person name="Machado M."/>
            <person name="Talon M."/>
            <person name="Wincker P."/>
            <person name="Jaillon O."/>
            <person name="Morgante M."/>
        </authorList>
    </citation>
    <scope>NUCLEOTIDE SEQUENCE</scope>
    <source>
        <strain evidence="9">cv. Clemenules</strain>
    </source>
</reference>
<dbReference type="eggNOG" id="ENOG502RZ33">
    <property type="taxonomic scope" value="Eukaryota"/>
</dbReference>
<dbReference type="Pfam" id="PF03073">
    <property type="entry name" value="TspO_MBR"/>
    <property type="match status" value="1"/>
</dbReference>
<evidence type="ECO:0000256" key="5">
    <source>
        <dbReference type="ARBA" id="ARBA00023136"/>
    </source>
</evidence>
<keyword evidence="5 7" id="KW-0472">Membrane</keyword>
<dbReference type="STRING" id="85681.V4VW26"/>
<dbReference type="InterPro" id="IPR038330">
    <property type="entry name" value="TspO/MBR-related_sf"/>
</dbReference>
<evidence type="ECO:0000256" key="7">
    <source>
        <dbReference type="SAM" id="Phobius"/>
    </source>
</evidence>
<gene>
    <name evidence="8" type="ORF">CICLE_v10022120mg</name>
</gene>
<dbReference type="EMBL" id="KI536661">
    <property type="protein sequence ID" value="ESR57529.1"/>
    <property type="molecule type" value="Genomic_DNA"/>
</dbReference>
<dbReference type="OMA" id="WVEGGFH"/>
<feature type="region of interest" description="Disordered" evidence="6">
    <location>
        <begin position="34"/>
        <end position="60"/>
    </location>
</feature>
<evidence type="ECO:0000256" key="3">
    <source>
        <dbReference type="ARBA" id="ARBA00022692"/>
    </source>
</evidence>
<evidence type="ECO:0000313" key="8">
    <source>
        <dbReference type="EMBL" id="ESR57529.1"/>
    </source>
</evidence>
<protein>
    <recommendedName>
        <fullName evidence="10">Translocator protein homolog</fullName>
    </recommendedName>
</protein>
<accession>V4VW26</accession>
<dbReference type="GO" id="GO:0033013">
    <property type="term" value="P:tetrapyrrole metabolic process"/>
    <property type="evidence" value="ECO:0007669"/>
    <property type="project" value="UniProtKB-ARBA"/>
</dbReference>
<evidence type="ECO:0008006" key="10">
    <source>
        <dbReference type="Google" id="ProtNLM"/>
    </source>
</evidence>
<dbReference type="AlphaFoldDB" id="V4VW26"/>
<keyword evidence="3 7" id="KW-0812">Transmembrane</keyword>
<dbReference type="KEGG" id="cic:CICLE_v10022120mg"/>
<dbReference type="InterPro" id="IPR004307">
    <property type="entry name" value="TspO_MBR"/>
</dbReference>
<dbReference type="OrthoDB" id="8841220at2759"/>
<dbReference type="Gramene" id="ESR57529">
    <property type="protein sequence ID" value="ESR57529"/>
    <property type="gene ID" value="CICLE_v10022120mg"/>
</dbReference>
<dbReference type="InParanoid" id="V4VW26"/>
<feature type="compositionally biased region" description="Basic and acidic residues" evidence="6">
    <location>
        <begin position="48"/>
        <end position="57"/>
    </location>
</feature>
<dbReference type="Gene3D" id="1.20.1260.100">
    <property type="entry name" value="TspO/MBR protein"/>
    <property type="match status" value="1"/>
</dbReference>
<sequence>MPLLTARNFSCLINSSFCLAKARSHFMATENLKKRTRDDRNDSDDTANVDKDNEVIKGGKRNNHQRKMVMAKRGLKSLSMAVALPLSLTLLNIYFNGSSDRYVKQEKPFWFPSLLVLHTASLASTFLMGLSSWLVWAEGGFHKKPTVLYLCLAQLGLSLAWDPIVFHLGAYWAGLVVSTALSGSLVWYCRVVEEVNPIAGDLMKPCVAWAALLSLVNLKLVFS</sequence>
<evidence type="ECO:0000256" key="4">
    <source>
        <dbReference type="ARBA" id="ARBA00022989"/>
    </source>
</evidence>
<dbReference type="GO" id="GO:0016020">
    <property type="term" value="C:membrane"/>
    <property type="evidence" value="ECO:0007669"/>
    <property type="project" value="UniProtKB-SubCell"/>
</dbReference>
<comment type="subcellular location">
    <subcellularLocation>
        <location evidence="1">Membrane</location>
        <topology evidence="1">Multi-pass membrane protein</topology>
    </subcellularLocation>
</comment>
<keyword evidence="4 7" id="KW-1133">Transmembrane helix</keyword>
<proteinExistence type="inferred from homology"/>
<feature type="transmembrane region" description="Helical" evidence="7">
    <location>
        <begin position="75"/>
        <end position="95"/>
    </location>
</feature>
<comment type="similarity">
    <text evidence="2">Belongs to the TspO/BZRP family.</text>
</comment>
<feature type="transmembrane region" description="Helical" evidence="7">
    <location>
        <begin position="170"/>
        <end position="190"/>
    </location>
</feature>
<dbReference type="CDD" id="cd15904">
    <property type="entry name" value="TSPO_MBR"/>
    <property type="match status" value="1"/>
</dbReference>
<evidence type="ECO:0000313" key="9">
    <source>
        <dbReference type="Proteomes" id="UP000030687"/>
    </source>
</evidence>